<keyword evidence="1" id="KW-0812">Transmembrane</keyword>
<dbReference type="AlphaFoldDB" id="A0A171KRF6"/>
<evidence type="ECO:0000313" key="2">
    <source>
        <dbReference type="EMBL" id="KKO71473.1"/>
    </source>
</evidence>
<feature type="transmembrane region" description="Helical" evidence="1">
    <location>
        <begin position="6"/>
        <end position="28"/>
    </location>
</feature>
<comment type="caution">
    <text evidence="2">The sequence shown here is derived from an EMBL/GenBank/DDBJ whole genome shotgun (WGS) entry which is preliminary data.</text>
</comment>
<proteinExistence type="predicted"/>
<name>A0A171KRF6_9BURK</name>
<dbReference type="EMBL" id="LBNE01000007">
    <property type="protein sequence ID" value="KKO71473.1"/>
    <property type="molecule type" value="Genomic_DNA"/>
</dbReference>
<organism evidence="2 3">
    <name type="scientific">Kerstersia gyiorum</name>
    <dbReference type="NCBI Taxonomy" id="206506"/>
    <lineage>
        <taxon>Bacteria</taxon>
        <taxon>Pseudomonadati</taxon>
        <taxon>Pseudomonadota</taxon>
        <taxon>Betaproteobacteria</taxon>
        <taxon>Burkholderiales</taxon>
        <taxon>Alcaligenaceae</taxon>
        <taxon>Kerstersia</taxon>
    </lineage>
</organism>
<sequence>MTSPTPLHIFLTHSTSIAYSLLFLFSCADYLHGVQRVRGIGIGDIQNRRFFLVRVQFRGRTLHFLGQHCLTGQGQYDGQAQLPRAHRYRRSCLKRRKLAAPLPGNGKQFRVAHCLVSRKFHLMNKNKRYK</sequence>
<dbReference type="STRING" id="206506.AAV32_11610"/>
<protein>
    <submittedName>
        <fullName evidence="2">Uncharacterized protein</fullName>
    </submittedName>
</protein>
<keyword evidence="3" id="KW-1185">Reference proteome</keyword>
<dbReference type="Proteomes" id="UP000078084">
    <property type="component" value="Unassembled WGS sequence"/>
</dbReference>
<keyword evidence="1" id="KW-0472">Membrane</keyword>
<evidence type="ECO:0000256" key="1">
    <source>
        <dbReference type="SAM" id="Phobius"/>
    </source>
</evidence>
<gene>
    <name evidence="2" type="ORF">AAV32_11610</name>
</gene>
<reference evidence="2 3" key="1">
    <citation type="submission" date="2015-04" db="EMBL/GenBank/DDBJ databases">
        <title>Genome sequence of Kerstersia gyiorum CG1.</title>
        <authorList>
            <person name="Greninger A.L."/>
            <person name="Kozyreva V."/>
            <person name="Chaturvedi V."/>
        </authorList>
    </citation>
    <scope>NUCLEOTIDE SEQUENCE [LARGE SCALE GENOMIC DNA]</scope>
    <source>
        <strain evidence="2 3">CG1</strain>
    </source>
</reference>
<keyword evidence="1" id="KW-1133">Transmembrane helix</keyword>
<evidence type="ECO:0000313" key="3">
    <source>
        <dbReference type="Proteomes" id="UP000078084"/>
    </source>
</evidence>
<accession>A0A171KRF6</accession>